<protein>
    <recommendedName>
        <fullName evidence="4">Secreted protein</fullName>
    </recommendedName>
</protein>
<dbReference type="Proteomes" id="UP000826573">
    <property type="component" value="Unassembled WGS sequence"/>
</dbReference>
<dbReference type="AlphaFoldDB" id="A0A9P8KLP5"/>
<gene>
    <name evidence="2" type="ORF">TsFJ059_006148</name>
</gene>
<proteinExistence type="predicted"/>
<evidence type="ECO:0000256" key="1">
    <source>
        <dbReference type="SAM" id="SignalP"/>
    </source>
</evidence>
<name>A0A9P8KLP5_9HYPO</name>
<feature type="chain" id="PRO_5040343328" description="Secreted protein" evidence="1">
    <location>
        <begin position="20"/>
        <end position="115"/>
    </location>
</feature>
<keyword evidence="3" id="KW-1185">Reference proteome</keyword>
<accession>A0A9P8KLP5</accession>
<evidence type="ECO:0000313" key="2">
    <source>
        <dbReference type="EMBL" id="KAH0522275.1"/>
    </source>
</evidence>
<organism evidence="2 3">
    <name type="scientific">Trichoderma semiorbis</name>
    <dbReference type="NCBI Taxonomy" id="1491008"/>
    <lineage>
        <taxon>Eukaryota</taxon>
        <taxon>Fungi</taxon>
        <taxon>Dikarya</taxon>
        <taxon>Ascomycota</taxon>
        <taxon>Pezizomycotina</taxon>
        <taxon>Sordariomycetes</taxon>
        <taxon>Hypocreomycetidae</taxon>
        <taxon>Hypocreales</taxon>
        <taxon>Hypocreaceae</taxon>
        <taxon>Trichoderma</taxon>
    </lineage>
</organism>
<evidence type="ECO:0000313" key="3">
    <source>
        <dbReference type="Proteomes" id="UP000826573"/>
    </source>
</evidence>
<reference evidence="2 3" key="1">
    <citation type="submission" date="2021-08" db="EMBL/GenBank/DDBJ databases">
        <title>The highly contiguous genome resource for Trichoderma semiorbis FJ059, a fungal antagonistic to plant pathogens.</title>
        <authorList>
            <person name="Liu T."/>
        </authorList>
    </citation>
    <scope>NUCLEOTIDE SEQUENCE [LARGE SCALE GENOMIC DNA]</scope>
    <source>
        <strain evidence="2 3">FJ059</strain>
    </source>
</reference>
<comment type="caution">
    <text evidence="2">The sequence shown here is derived from an EMBL/GenBank/DDBJ whole genome shotgun (WGS) entry which is preliminary data.</text>
</comment>
<sequence length="115" mass="12814">MPCALASGIAASRLSPVTGVYLVHLLGCLDVLTTSTEHLNSDNLAVEALLTYRLQIQVSQLRQNAHRKSNSPFARSIESTLRLEAIDGSCPWGSRMYRNLLRRLWLRLASLRPVI</sequence>
<feature type="signal peptide" evidence="1">
    <location>
        <begin position="1"/>
        <end position="19"/>
    </location>
</feature>
<evidence type="ECO:0008006" key="4">
    <source>
        <dbReference type="Google" id="ProtNLM"/>
    </source>
</evidence>
<keyword evidence="1" id="KW-0732">Signal</keyword>
<dbReference type="EMBL" id="JAIMJC010000007">
    <property type="protein sequence ID" value="KAH0522275.1"/>
    <property type="molecule type" value="Genomic_DNA"/>
</dbReference>